<sequence length="903" mass="99705">MLSSSVGGVYEAEARNELNGWERQVVGGGGGARKSAWQRRAAPTLHNISERRLPLGTPADRLLLRPSRPKPPFNHINVVKAEDLDRTRTRQEPASSHVSSSSGPSPKSSRRHLDSDDSGKMHDRDFGADDQVRLAELATARLERQSKRIIENDPTIPISKLVHPRVARKKVSKNWQDPDYPDSSDGDVTSTSRASRKGSPFDVHAKVFRPGSRDSSDSHSLEAPRKDSATFSADDGDFQLVTSKRTKPLPRPAVGLNAREVKSVETSSTIAVSFNRHEINEVFGNDLPPLTYFQGNVGNKDGQVGFAMHPNGDISAQQWSQSDYQWFNIGQFSNSRRRTEGTLASHRLKGENELHSLLQHSLCYFRAVAKQHEASSMKLPFGPKELQAYMPKVSINRPVRKVAVTPVTKTPTESESERPLPETKQKARTPSLGPTTEPWAQGYASRARSKSKLSGTPVAPPSSNLSLQNDFLPSTTNFSAVPNNTLNQWPYSLTALNNLSFGAYPRNRDHDAPDKPILLPTLTGPTATPVSVIESSQYLKSFLPKNVPQTVTSQLDTSVSTSGLNFSSFFEKTQPQTDSSGRTPTSSQRSFTKACLDKIFDTAASRNTNNSTAARTVLHDPFQSQSPTISSITKQDSEVKHYDTTWSNIPIGEAASSCIGHASSSTSNDDPVFDPRVSEPEPVSKPKVIEIVDISLPHMTTEELAIYSRPSPQNFNGPFFMGSSGVPSEASRKSHEQELHDWFYSGLTIIERQNEHFEYIRTAHNQGITQAKVNPGPIGTPSTRSMSSKNPEPEPFNEVTTRLFLSVHESLSQYTQGPVEQRRGYLAPFCDPPEWCIDKSVNGNNSFFGEDWSQPPERISRDSRYRPLPFEGKFGAYDGHRGVGASSIRPSLGRIRFGSGLQY</sequence>
<dbReference type="EMBL" id="KL584825">
    <property type="protein sequence ID" value="KEQ66560.1"/>
    <property type="molecule type" value="Genomic_DNA"/>
</dbReference>
<feature type="region of interest" description="Disordered" evidence="1">
    <location>
        <begin position="404"/>
        <end position="467"/>
    </location>
</feature>
<feature type="compositionally biased region" description="Basic and acidic residues" evidence="1">
    <location>
        <begin position="80"/>
        <end position="91"/>
    </location>
</feature>
<keyword evidence="3" id="KW-1185">Reference proteome</keyword>
<feature type="region of interest" description="Disordered" evidence="1">
    <location>
        <begin position="570"/>
        <end position="590"/>
    </location>
</feature>
<accession>A0A074W0H3</accession>
<feature type="compositionally biased region" description="Basic and acidic residues" evidence="1">
    <location>
        <begin position="211"/>
        <end position="228"/>
    </location>
</feature>
<feature type="region of interest" description="Disordered" evidence="1">
    <location>
        <begin position="1"/>
        <end position="127"/>
    </location>
</feature>
<dbReference type="Proteomes" id="UP000030672">
    <property type="component" value="Unassembled WGS sequence"/>
</dbReference>
<dbReference type="RefSeq" id="XP_040883583.1">
    <property type="nucleotide sequence ID" value="XM_041027478.1"/>
</dbReference>
<feature type="compositionally biased region" description="Basic and acidic residues" evidence="1">
    <location>
        <begin position="415"/>
        <end position="425"/>
    </location>
</feature>
<evidence type="ECO:0000256" key="1">
    <source>
        <dbReference type="SAM" id="MobiDB-lite"/>
    </source>
</evidence>
<dbReference type="AlphaFoldDB" id="A0A074W0H3"/>
<evidence type="ECO:0000313" key="3">
    <source>
        <dbReference type="Proteomes" id="UP000030672"/>
    </source>
</evidence>
<feature type="region of interest" description="Disordered" evidence="1">
    <location>
        <begin position="164"/>
        <end position="234"/>
    </location>
</feature>
<name>A0A074W0H3_AURM1</name>
<evidence type="ECO:0000313" key="2">
    <source>
        <dbReference type="EMBL" id="KEQ66560.1"/>
    </source>
</evidence>
<reference evidence="2 3" key="1">
    <citation type="journal article" date="2014" name="BMC Genomics">
        <title>Genome sequencing of four Aureobasidium pullulans varieties: biotechnological potential, stress tolerance, and description of new species.</title>
        <authorList>
            <person name="Gostin Ar C."/>
            <person name="Ohm R.A."/>
            <person name="Kogej T."/>
            <person name="Sonjak S."/>
            <person name="Turk M."/>
            <person name="Zajc J."/>
            <person name="Zalar P."/>
            <person name="Grube M."/>
            <person name="Sun H."/>
            <person name="Han J."/>
            <person name="Sharma A."/>
            <person name="Chiniquy J."/>
            <person name="Ngan C.Y."/>
            <person name="Lipzen A."/>
            <person name="Barry K."/>
            <person name="Grigoriev I.V."/>
            <person name="Gunde-Cimerman N."/>
        </authorList>
    </citation>
    <scope>NUCLEOTIDE SEQUENCE [LARGE SCALE GENOMIC DNA]</scope>
    <source>
        <strain evidence="2 3">CBS 110374</strain>
    </source>
</reference>
<dbReference type="GeneID" id="63920851"/>
<feature type="compositionally biased region" description="Low complexity" evidence="1">
    <location>
        <begin position="93"/>
        <end position="107"/>
    </location>
</feature>
<feature type="compositionally biased region" description="Basic and acidic residues" evidence="1">
    <location>
        <begin position="111"/>
        <end position="127"/>
    </location>
</feature>
<protein>
    <submittedName>
        <fullName evidence="2">Uncharacterized protein</fullName>
    </submittedName>
</protein>
<organism evidence="2 3">
    <name type="scientific">Aureobasidium melanogenum (strain CBS 110374)</name>
    <name type="common">Aureobasidium pullulans var. melanogenum</name>
    <dbReference type="NCBI Taxonomy" id="1043003"/>
    <lineage>
        <taxon>Eukaryota</taxon>
        <taxon>Fungi</taxon>
        <taxon>Dikarya</taxon>
        <taxon>Ascomycota</taxon>
        <taxon>Pezizomycotina</taxon>
        <taxon>Dothideomycetes</taxon>
        <taxon>Dothideomycetidae</taxon>
        <taxon>Dothideales</taxon>
        <taxon>Saccotheciaceae</taxon>
        <taxon>Aureobasidium</taxon>
    </lineage>
</organism>
<gene>
    <name evidence="2" type="ORF">M437DRAFT_81053</name>
</gene>
<proteinExistence type="predicted"/>
<feature type="region of interest" description="Disordered" evidence="1">
    <location>
        <begin position="660"/>
        <end position="681"/>
    </location>
</feature>
<dbReference type="HOGENOM" id="CLU_321041_0_0_1"/>